<dbReference type="Proteomes" id="UP000198992">
    <property type="component" value="Unassembled WGS sequence"/>
</dbReference>
<evidence type="ECO:0000313" key="3">
    <source>
        <dbReference type="Proteomes" id="UP000198992"/>
    </source>
</evidence>
<dbReference type="OrthoDB" id="9763101at2"/>
<reference evidence="2 3" key="1">
    <citation type="submission" date="2016-10" db="EMBL/GenBank/DDBJ databases">
        <authorList>
            <person name="de Groot N.N."/>
        </authorList>
    </citation>
    <scope>NUCLEOTIDE SEQUENCE [LARGE SCALE GENOMIC DNA]</scope>
    <source>
        <strain evidence="2 3">MT12</strain>
    </source>
</reference>
<name>A0A1H4V292_9BRAD</name>
<protein>
    <recommendedName>
        <fullName evidence="1">UPF0276 protein SAMN05444164_2657</fullName>
    </recommendedName>
</protein>
<dbReference type="AlphaFoldDB" id="A0A1H4V292"/>
<dbReference type="InterPro" id="IPR036237">
    <property type="entry name" value="Xyl_isomerase-like_sf"/>
</dbReference>
<dbReference type="NCBIfam" id="NF003818">
    <property type="entry name" value="PRK05409.1"/>
    <property type="match status" value="1"/>
</dbReference>
<proteinExistence type="inferred from homology"/>
<evidence type="ECO:0000256" key="1">
    <source>
        <dbReference type="HAMAP-Rule" id="MF_00697"/>
    </source>
</evidence>
<dbReference type="RefSeq" id="WP_092115883.1">
    <property type="nucleotide sequence ID" value="NZ_FNTH01000001.1"/>
</dbReference>
<dbReference type="PANTHER" id="PTHR42194">
    <property type="entry name" value="UPF0276 PROTEIN HI_1600"/>
    <property type="match status" value="1"/>
</dbReference>
<evidence type="ECO:0000313" key="2">
    <source>
        <dbReference type="EMBL" id="SEC75189.1"/>
    </source>
</evidence>
<sequence>MNVASRSPDKSVLAERPLQSAKPPFLGFGLGLRAQHYDEILNGNPPIDWFEVISENYMLPGGQPLRILDRICARYPVVMHGVSLSIASTAPPNFDYLQGLKDLAQRVQPKWLSDHLCWTGVHGKNLHDLLPIPYTQEALDHVVSRVQLVQDFLGRAIVLENVSTYVQFNNSEMTEWEFLSELSRRSGCWLLFDINNVYVSAFNHGYDPMAFLNGIPPDRVVQFHMAGHSHMGTHIIDTHDHPVCEDVWDLYVAALKRFGRVSTMIERDDNIPPLDELLREVERTRETAEQVLPIGAPAA</sequence>
<dbReference type="PANTHER" id="PTHR42194:SF1">
    <property type="entry name" value="UPF0276 PROTEIN HI_1600"/>
    <property type="match status" value="1"/>
</dbReference>
<gene>
    <name evidence="2" type="ORF">SAMN05444164_2657</name>
</gene>
<dbReference type="SUPFAM" id="SSF51658">
    <property type="entry name" value="Xylose isomerase-like"/>
    <property type="match status" value="1"/>
</dbReference>
<organism evidence="2 3">
    <name type="scientific">Bradyrhizobium erythrophlei</name>
    <dbReference type="NCBI Taxonomy" id="1437360"/>
    <lineage>
        <taxon>Bacteria</taxon>
        <taxon>Pseudomonadati</taxon>
        <taxon>Pseudomonadota</taxon>
        <taxon>Alphaproteobacteria</taxon>
        <taxon>Hyphomicrobiales</taxon>
        <taxon>Nitrobacteraceae</taxon>
        <taxon>Bradyrhizobium</taxon>
    </lineage>
</organism>
<dbReference type="EMBL" id="FNTH01000001">
    <property type="protein sequence ID" value="SEC75189.1"/>
    <property type="molecule type" value="Genomic_DNA"/>
</dbReference>
<comment type="similarity">
    <text evidence="1">Belongs to the UPF0276 family.</text>
</comment>
<dbReference type="HAMAP" id="MF_00697">
    <property type="entry name" value="UPF0276"/>
    <property type="match status" value="1"/>
</dbReference>
<dbReference type="Pfam" id="PF05114">
    <property type="entry name" value="MbnB_TglH_ChrH"/>
    <property type="match status" value="1"/>
</dbReference>
<dbReference type="Gene3D" id="3.20.20.150">
    <property type="entry name" value="Divalent-metal-dependent TIM barrel enzymes"/>
    <property type="match status" value="1"/>
</dbReference>
<dbReference type="InterPro" id="IPR007801">
    <property type="entry name" value="MbnB/TglH/ChrH"/>
</dbReference>
<accession>A0A1H4V292</accession>